<dbReference type="GO" id="GO:0003729">
    <property type="term" value="F:mRNA binding"/>
    <property type="evidence" value="ECO:0007669"/>
    <property type="project" value="InterPro"/>
</dbReference>
<proteinExistence type="predicted"/>
<dbReference type="Proteomes" id="UP000503162">
    <property type="component" value="Chromosome"/>
</dbReference>
<dbReference type="KEGG" id="hcz:G9Q37_10160"/>
<reference evidence="1 2" key="1">
    <citation type="submission" date="2020-03" db="EMBL/GenBank/DDBJ databases">
        <title>Hydrogenophaga sp. nov. isolated from cyanobacterial mat.</title>
        <authorList>
            <person name="Thorat V."/>
            <person name="Kirdat K."/>
            <person name="Tiwarekar B."/>
            <person name="Costa E.D."/>
            <person name="Yadav A."/>
        </authorList>
    </citation>
    <scope>NUCLEOTIDE SEQUENCE [LARGE SCALE GENOMIC DNA]</scope>
    <source>
        <strain evidence="1 2">BA0156</strain>
    </source>
</reference>
<evidence type="ECO:0000313" key="1">
    <source>
        <dbReference type="EMBL" id="QIM52481.1"/>
    </source>
</evidence>
<sequence>MKRSHERTLKLIFDHPISANLAWKDIEALLGALGADISEREGSRVAVVLFGEVRVFHRPHPSPHTDKGAVASVRRWLEQHGVKP</sequence>
<name>A0A6G8IH80_9BURK</name>
<dbReference type="InterPro" id="IPR012933">
    <property type="entry name" value="HicA_mRNA_interferase"/>
</dbReference>
<dbReference type="AlphaFoldDB" id="A0A6G8IH80"/>
<protein>
    <submittedName>
        <fullName evidence="1">Type II toxin-antitoxin system HicA family toxin</fullName>
    </submittedName>
</protein>
<accession>A0A6G8IH80</accession>
<dbReference type="Pfam" id="PF07927">
    <property type="entry name" value="HicA_toxin"/>
    <property type="match status" value="1"/>
</dbReference>
<organism evidence="1 2">
    <name type="scientific">Hydrogenophaga crocea</name>
    <dbReference type="NCBI Taxonomy" id="2716225"/>
    <lineage>
        <taxon>Bacteria</taxon>
        <taxon>Pseudomonadati</taxon>
        <taxon>Pseudomonadota</taxon>
        <taxon>Betaproteobacteria</taxon>
        <taxon>Burkholderiales</taxon>
        <taxon>Comamonadaceae</taxon>
        <taxon>Hydrogenophaga</taxon>
    </lineage>
</organism>
<dbReference type="EMBL" id="CP049989">
    <property type="protein sequence ID" value="QIM52481.1"/>
    <property type="molecule type" value="Genomic_DNA"/>
</dbReference>
<keyword evidence="2" id="KW-1185">Reference proteome</keyword>
<evidence type="ECO:0000313" key="2">
    <source>
        <dbReference type="Proteomes" id="UP000503162"/>
    </source>
</evidence>
<gene>
    <name evidence="1" type="ORF">G9Q37_10160</name>
</gene>